<evidence type="ECO:0000313" key="3">
    <source>
        <dbReference type="Proteomes" id="UP000034471"/>
    </source>
</evidence>
<dbReference type="SUPFAM" id="SSF53448">
    <property type="entry name" value="Nucleotide-diphospho-sugar transferases"/>
    <property type="match status" value="1"/>
</dbReference>
<dbReference type="InterPro" id="IPR001173">
    <property type="entry name" value="Glyco_trans_2-like"/>
</dbReference>
<dbReference type="Pfam" id="PF00535">
    <property type="entry name" value="Glycos_transf_2"/>
    <property type="match status" value="1"/>
</dbReference>
<gene>
    <name evidence="2" type="ORF">US54_C0003G0025</name>
</gene>
<keyword evidence="2" id="KW-0808">Transferase</keyword>
<reference evidence="2 3" key="1">
    <citation type="journal article" date="2015" name="Nature">
        <title>rRNA introns, odd ribosomes, and small enigmatic genomes across a large radiation of phyla.</title>
        <authorList>
            <person name="Brown C.T."/>
            <person name="Hug L.A."/>
            <person name="Thomas B.C."/>
            <person name="Sharon I."/>
            <person name="Castelle C.J."/>
            <person name="Singh A."/>
            <person name="Wilkins M.J."/>
            <person name="Williams K.H."/>
            <person name="Banfield J.F."/>
        </authorList>
    </citation>
    <scope>NUCLEOTIDE SEQUENCE [LARGE SCALE GENOMIC DNA]</scope>
</reference>
<dbReference type="PANTHER" id="PTHR43179">
    <property type="entry name" value="RHAMNOSYLTRANSFERASE WBBL"/>
    <property type="match status" value="1"/>
</dbReference>
<name>A0A0G0H9I6_9BACT</name>
<dbReference type="CDD" id="cd04186">
    <property type="entry name" value="GT_2_like_c"/>
    <property type="match status" value="1"/>
</dbReference>
<dbReference type="STRING" id="1618481.US54_C0003G0025"/>
<dbReference type="Proteomes" id="UP000034471">
    <property type="component" value="Unassembled WGS sequence"/>
</dbReference>
<dbReference type="AlphaFoldDB" id="A0A0G0H9I6"/>
<dbReference type="Gene3D" id="3.90.550.10">
    <property type="entry name" value="Spore Coat Polysaccharide Biosynthesis Protein SpsA, Chain A"/>
    <property type="match status" value="1"/>
</dbReference>
<dbReference type="InterPro" id="IPR029044">
    <property type="entry name" value="Nucleotide-diphossugar_trans"/>
</dbReference>
<proteinExistence type="predicted"/>
<organism evidence="2 3">
    <name type="scientific">Candidatus Roizmanbacteria bacterium GW2011_GWA2_37_7</name>
    <dbReference type="NCBI Taxonomy" id="1618481"/>
    <lineage>
        <taxon>Bacteria</taxon>
        <taxon>Candidatus Roizmaniibacteriota</taxon>
    </lineage>
</organism>
<comment type="caution">
    <text evidence="2">The sequence shown here is derived from an EMBL/GenBank/DDBJ whole genome shotgun (WGS) entry which is preliminary data.</text>
</comment>
<sequence>MPSNNSSEQKIELSIILLSYNTAALTKQTIESILTSLHSAQFKYEIIVFDNASQDKSVDLIKNIAEKNSQVRCIPHTKNLGFSKGNNAAVKLARGIYILFLNSDIIVKDDAISKLLGYYKQNQQTVHFAGGKLFNKDGSAQPSVGPFYSLPVIFGALFLKGDYWGLTRQSPDRIKRIDWVSGACILTTKKCFHTVGGFDENIFMYMDEIDLLFRAKKINLNTFFYPYAPFVHLGSASSEGKTYPILQVYKGFLYFYKKHYSPLAVSLLKGMLQLKALIAIWIGKLTQNQYLTETYAKAYTLAQVD</sequence>
<evidence type="ECO:0000259" key="1">
    <source>
        <dbReference type="Pfam" id="PF00535"/>
    </source>
</evidence>
<feature type="domain" description="Glycosyltransferase 2-like" evidence="1">
    <location>
        <begin position="14"/>
        <end position="126"/>
    </location>
</feature>
<dbReference type="EMBL" id="LBTJ01000003">
    <property type="protein sequence ID" value="KKQ38797.1"/>
    <property type="molecule type" value="Genomic_DNA"/>
</dbReference>
<protein>
    <submittedName>
        <fullName evidence="2">Glycosyl transferase, family 2</fullName>
    </submittedName>
</protein>
<dbReference type="GO" id="GO:0016740">
    <property type="term" value="F:transferase activity"/>
    <property type="evidence" value="ECO:0007669"/>
    <property type="project" value="UniProtKB-KW"/>
</dbReference>
<dbReference type="PANTHER" id="PTHR43179:SF7">
    <property type="entry name" value="RHAMNOSYLTRANSFERASE WBBL"/>
    <property type="match status" value="1"/>
</dbReference>
<accession>A0A0G0H9I6</accession>
<evidence type="ECO:0000313" key="2">
    <source>
        <dbReference type="EMBL" id="KKQ38797.1"/>
    </source>
</evidence>